<protein>
    <recommendedName>
        <fullName evidence="4">Alkaline phosphatase</fullName>
        <ecNumber evidence="4">3.1.3.1</ecNumber>
    </recommendedName>
</protein>
<evidence type="ECO:0000313" key="9">
    <source>
        <dbReference type="EMBL" id="RXR29925.1"/>
    </source>
</evidence>
<gene>
    <name evidence="9" type="ORF">EQG66_05140</name>
</gene>
<accession>A0A4Q1KKJ0</accession>
<evidence type="ECO:0000256" key="8">
    <source>
        <dbReference type="SAM" id="SignalP"/>
    </source>
</evidence>
<evidence type="ECO:0000256" key="7">
    <source>
        <dbReference type="SAM" id="MobiDB-lite"/>
    </source>
</evidence>
<dbReference type="Pfam" id="PF01663">
    <property type="entry name" value="Phosphodiest"/>
    <property type="match status" value="1"/>
</dbReference>
<feature type="active site" description="Phosphothreonine intermediate" evidence="5">
    <location>
        <position position="77"/>
    </location>
</feature>
<keyword evidence="4" id="KW-0862">Zinc</keyword>
<sequence>MIYRSCLAAISVVWAGLAPAAAQTAPAPKLIVAISVDQFSADLFSQYRGRFGAGLKKLIDGGAVFPNGYQSHAATETCPGHATILSGRRPGATGIIANSWYGADGKEVYCVYDKGMVVPGRPDKPRGPANLKTTMLGDWLKVRDAGSRTVSVSGKDRAAIVMAGQNPTATFWWDDDLGFNTAVKPGGDEVAALAPVAGFNAALDSAWTKALPSWKPLDPRCTALDESRTYAPSLRIDHHVPPVLTRDSAKSWREDKAFLGWLRASPLLDKITLDLAGDMLERYKLGQLETTDVLAVSLSATDHIGHRYGNQGPEMCDQMAHLDRALGAFLARIDRLKIPYAVVLTADHGAVDAAERVADRGVPTGRVMLNLPAALNAMLRSRLSLDFDPILGADKGAYENQSLYIDRRKADAGMVRKIVAETLTLLGTEGNPALPWNGMIVGAFPRDEIVRIAVPAGKPADELSLAERYAESVDAERSPDIFVAFAPAVSFGGARAGGAIAGHGSPWNHDRRVPILFWRSGGKPFEQSLPIRTIDIAPTLAAIVGMKTRHAEEPATGAADNRPVVDGQCRDIDPGPANSCR</sequence>
<dbReference type="Gene3D" id="3.40.720.10">
    <property type="entry name" value="Alkaline Phosphatase, subunit A"/>
    <property type="match status" value="1"/>
</dbReference>
<name>A0A4Q1KKJ0_9SPHN</name>
<dbReference type="PANTHER" id="PTHR10151">
    <property type="entry name" value="ECTONUCLEOTIDE PYROPHOSPHATASE/PHOSPHODIESTERASE"/>
    <property type="match status" value="1"/>
</dbReference>
<evidence type="ECO:0000256" key="3">
    <source>
        <dbReference type="ARBA" id="ARBA00022729"/>
    </source>
</evidence>
<dbReference type="PIRSF" id="PIRSF031924">
    <property type="entry name" value="Pi-irrepressible_AP"/>
    <property type="match status" value="1"/>
</dbReference>
<keyword evidence="1 5" id="KW-0597">Phosphoprotein</keyword>
<feature type="signal peptide" evidence="8">
    <location>
        <begin position="1"/>
        <end position="20"/>
    </location>
</feature>
<proteinExistence type="predicted"/>
<dbReference type="InterPro" id="IPR002591">
    <property type="entry name" value="Phosphodiest/P_Trfase"/>
</dbReference>
<evidence type="ECO:0000256" key="4">
    <source>
        <dbReference type="PIRNR" id="PIRNR031924"/>
    </source>
</evidence>
<organism evidence="9 10">
    <name type="scientific">Sphingobium fluviale</name>
    <dbReference type="NCBI Taxonomy" id="2506423"/>
    <lineage>
        <taxon>Bacteria</taxon>
        <taxon>Pseudomonadati</taxon>
        <taxon>Pseudomonadota</taxon>
        <taxon>Alphaproteobacteria</taxon>
        <taxon>Sphingomonadales</taxon>
        <taxon>Sphingomonadaceae</taxon>
        <taxon>Sphingobium</taxon>
    </lineage>
</organism>
<evidence type="ECO:0000256" key="5">
    <source>
        <dbReference type="PIRSR" id="PIRSR031924-50"/>
    </source>
</evidence>
<dbReference type="AlphaFoldDB" id="A0A4Q1KKJ0"/>
<dbReference type="GO" id="GO:0004035">
    <property type="term" value="F:alkaline phosphatase activity"/>
    <property type="evidence" value="ECO:0007669"/>
    <property type="project" value="UniProtKB-EC"/>
</dbReference>
<keyword evidence="10" id="KW-1185">Reference proteome</keyword>
<feature type="binding site" evidence="6">
    <location>
        <position position="98"/>
    </location>
    <ligand>
        <name>substrate</name>
    </ligand>
</feature>
<evidence type="ECO:0000313" key="10">
    <source>
        <dbReference type="Proteomes" id="UP000290958"/>
    </source>
</evidence>
<evidence type="ECO:0000256" key="2">
    <source>
        <dbReference type="ARBA" id="ARBA00022723"/>
    </source>
</evidence>
<dbReference type="EC" id="3.1.3.1" evidence="4"/>
<dbReference type="GO" id="GO:0046872">
    <property type="term" value="F:metal ion binding"/>
    <property type="evidence" value="ECO:0007669"/>
    <property type="project" value="UniProtKB-KW"/>
</dbReference>
<dbReference type="InterPro" id="IPR017850">
    <property type="entry name" value="Alkaline_phosphatase_core_sf"/>
</dbReference>
<dbReference type="EMBL" id="SBKP01000003">
    <property type="protein sequence ID" value="RXR29925.1"/>
    <property type="molecule type" value="Genomic_DNA"/>
</dbReference>
<dbReference type="InterPro" id="IPR026263">
    <property type="entry name" value="Alkaline_phosphatase_prok"/>
</dbReference>
<dbReference type="SUPFAM" id="SSF53649">
    <property type="entry name" value="Alkaline phosphatase-like"/>
    <property type="match status" value="1"/>
</dbReference>
<dbReference type="PANTHER" id="PTHR10151:SF120">
    <property type="entry name" value="BIS(5'-ADENOSYL)-TRIPHOSPHATASE"/>
    <property type="match status" value="1"/>
</dbReference>
<dbReference type="RefSeq" id="WP_129403462.1">
    <property type="nucleotide sequence ID" value="NZ_SBKP01000003.1"/>
</dbReference>
<dbReference type="OrthoDB" id="9766127at2"/>
<dbReference type="Gene3D" id="3.30.1360.150">
    <property type="match status" value="1"/>
</dbReference>
<reference evidence="10" key="1">
    <citation type="submission" date="2019-01" db="EMBL/GenBank/DDBJ databases">
        <title>Cytophagaceae bacterium strain CAR-16.</title>
        <authorList>
            <person name="Chen W.-M."/>
        </authorList>
    </citation>
    <scope>NUCLEOTIDE SEQUENCE [LARGE SCALE GENOMIC DNA]</scope>
    <source>
        <strain evidence="10">CHR27</strain>
    </source>
</reference>
<evidence type="ECO:0000256" key="6">
    <source>
        <dbReference type="PIRSR" id="PIRSR031924-51"/>
    </source>
</evidence>
<comment type="cofactor">
    <cofactor evidence="4">
        <name>Zn(2+)</name>
        <dbReference type="ChEBI" id="CHEBI:29105"/>
    </cofactor>
    <text evidence="4">Binds 2 Zn(2+) ions.</text>
</comment>
<evidence type="ECO:0000256" key="1">
    <source>
        <dbReference type="ARBA" id="ARBA00022553"/>
    </source>
</evidence>
<feature type="chain" id="PRO_5020442705" description="Alkaline phosphatase" evidence="8">
    <location>
        <begin position="21"/>
        <end position="581"/>
    </location>
</feature>
<comment type="caution">
    <text evidence="9">The sequence shown here is derived from an EMBL/GenBank/DDBJ whole genome shotgun (WGS) entry which is preliminary data.</text>
</comment>
<feature type="region of interest" description="Disordered" evidence="7">
    <location>
        <begin position="550"/>
        <end position="581"/>
    </location>
</feature>
<keyword evidence="2 4" id="KW-0479">Metal-binding</keyword>
<dbReference type="Proteomes" id="UP000290958">
    <property type="component" value="Unassembled WGS sequence"/>
</dbReference>
<feature type="binding site" evidence="6">
    <location>
        <begin position="155"/>
        <end position="157"/>
    </location>
    <ligand>
        <name>substrate</name>
    </ligand>
</feature>
<comment type="function">
    <text evidence="4">Alkaline phosphatase with broad substrate specificity.</text>
</comment>
<comment type="catalytic activity">
    <reaction evidence="4">
        <text>a phosphate monoester + H2O = an alcohol + phosphate</text>
        <dbReference type="Rhea" id="RHEA:15017"/>
        <dbReference type="ChEBI" id="CHEBI:15377"/>
        <dbReference type="ChEBI" id="CHEBI:30879"/>
        <dbReference type="ChEBI" id="CHEBI:43474"/>
        <dbReference type="ChEBI" id="CHEBI:67140"/>
        <dbReference type="EC" id="3.1.3.1"/>
    </reaction>
</comment>
<keyword evidence="3 8" id="KW-0732">Signal</keyword>